<evidence type="ECO:0000256" key="4">
    <source>
        <dbReference type="ARBA" id="ARBA00022448"/>
    </source>
</evidence>
<evidence type="ECO:0000256" key="3">
    <source>
        <dbReference type="ARBA" id="ARBA00005267"/>
    </source>
</evidence>
<dbReference type="OrthoDB" id="9790745at2"/>
<comment type="similarity">
    <text evidence="3">Belongs to the flavodoxin family.</text>
</comment>
<dbReference type="AlphaFoldDB" id="A0A0D6A432"/>
<reference evidence="9 10" key="1">
    <citation type="submission" date="2015-03" db="EMBL/GenBank/DDBJ databases">
        <title>Complete genome sequence of Lactobacillus acetotolerans NBRC 13120.</title>
        <authorList>
            <person name="Toh H."/>
            <person name="Morita H."/>
            <person name="Fujita N."/>
        </authorList>
    </citation>
    <scope>NUCLEOTIDE SEQUENCE [LARGE SCALE GENOMIC DNA]</scope>
    <source>
        <strain evidence="9 10">NBRC 13120</strain>
    </source>
</reference>
<name>A0A0D6A432_9LACO</name>
<keyword evidence="7" id="KW-0249">Electron transport</keyword>
<keyword evidence="6" id="KW-0288">FMN</keyword>
<dbReference type="InterPro" id="IPR001094">
    <property type="entry name" value="Flavdoxin-like"/>
</dbReference>
<sequence length="148" mass="16498">MKARIVYASMTGNDADMAEILEEDLQDYGFEVETSEASFTDASDYLENDLCIFITYTYGEGKMTDDVADFYDQLKDLDLSGKYFAVMGSGDKMYADHFCENVFDFEKMFKEIGAKEITKAVTIENAPGDAAIAKIDNAAEEMSEKLNG</sequence>
<evidence type="ECO:0000313" key="10">
    <source>
        <dbReference type="Proteomes" id="UP000035709"/>
    </source>
</evidence>
<dbReference type="GO" id="GO:0010181">
    <property type="term" value="F:FMN binding"/>
    <property type="evidence" value="ECO:0007669"/>
    <property type="project" value="InterPro"/>
</dbReference>
<dbReference type="RefSeq" id="WP_060459662.1">
    <property type="nucleotide sequence ID" value="NZ_AP014808.1"/>
</dbReference>
<dbReference type="InterPro" id="IPR050619">
    <property type="entry name" value="Flavodoxin"/>
</dbReference>
<evidence type="ECO:0000256" key="2">
    <source>
        <dbReference type="ARBA" id="ARBA00003297"/>
    </source>
</evidence>
<evidence type="ECO:0000256" key="1">
    <source>
        <dbReference type="ARBA" id="ARBA00001917"/>
    </source>
</evidence>
<dbReference type="Proteomes" id="UP000035709">
    <property type="component" value="Chromosome"/>
</dbReference>
<dbReference type="NCBIfam" id="NF005587">
    <property type="entry name" value="PRK07308.1"/>
    <property type="match status" value="1"/>
</dbReference>
<dbReference type="EMBL" id="AP014808">
    <property type="protein sequence ID" value="BAQ57622.1"/>
    <property type="molecule type" value="Genomic_DNA"/>
</dbReference>
<accession>A0A0D6A432</accession>
<dbReference type="InterPro" id="IPR029039">
    <property type="entry name" value="Flavoprotein-like_sf"/>
</dbReference>
<dbReference type="InterPro" id="IPR008254">
    <property type="entry name" value="Flavodoxin/NO_synth"/>
</dbReference>
<dbReference type="KEGG" id="lae:LBAT_1233"/>
<keyword evidence="10" id="KW-1185">Reference proteome</keyword>
<dbReference type="PANTHER" id="PTHR42809">
    <property type="entry name" value="FLAVODOXIN 2"/>
    <property type="match status" value="1"/>
</dbReference>
<dbReference type="GO" id="GO:0016651">
    <property type="term" value="F:oxidoreductase activity, acting on NAD(P)H"/>
    <property type="evidence" value="ECO:0007669"/>
    <property type="project" value="UniProtKB-ARBA"/>
</dbReference>
<keyword evidence="5" id="KW-0285">Flavoprotein</keyword>
<dbReference type="STRING" id="1600.LBAT_1233"/>
<evidence type="ECO:0000256" key="7">
    <source>
        <dbReference type="ARBA" id="ARBA00022982"/>
    </source>
</evidence>
<keyword evidence="4" id="KW-0813">Transport</keyword>
<dbReference type="Pfam" id="PF00258">
    <property type="entry name" value="Flavodoxin_1"/>
    <property type="match status" value="1"/>
</dbReference>
<proteinExistence type="inferred from homology"/>
<comment type="function">
    <text evidence="2">Low-potential electron donor to a number of redox enzymes.</text>
</comment>
<dbReference type="PANTHER" id="PTHR42809:SF1">
    <property type="entry name" value="FLAVODOXIN 1"/>
    <property type="match status" value="1"/>
</dbReference>
<evidence type="ECO:0000259" key="8">
    <source>
        <dbReference type="PROSITE" id="PS50902"/>
    </source>
</evidence>
<organism evidence="9 10">
    <name type="scientific">Lactobacillus acetotolerans</name>
    <dbReference type="NCBI Taxonomy" id="1600"/>
    <lineage>
        <taxon>Bacteria</taxon>
        <taxon>Bacillati</taxon>
        <taxon>Bacillota</taxon>
        <taxon>Bacilli</taxon>
        <taxon>Lactobacillales</taxon>
        <taxon>Lactobacillaceae</taxon>
        <taxon>Lactobacillus</taxon>
    </lineage>
</organism>
<dbReference type="PROSITE" id="PS50902">
    <property type="entry name" value="FLAVODOXIN_LIKE"/>
    <property type="match status" value="1"/>
</dbReference>
<evidence type="ECO:0000313" key="9">
    <source>
        <dbReference type="EMBL" id="BAQ57622.1"/>
    </source>
</evidence>
<comment type="cofactor">
    <cofactor evidence="1">
        <name>FMN</name>
        <dbReference type="ChEBI" id="CHEBI:58210"/>
    </cofactor>
</comment>
<evidence type="ECO:0000256" key="5">
    <source>
        <dbReference type="ARBA" id="ARBA00022630"/>
    </source>
</evidence>
<dbReference type="SUPFAM" id="SSF52218">
    <property type="entry name" value="Flavoproteins"/>
    <property type="match status" value="1"/>
</dbReference>
<protein>
    <submittedName>
        <fullName evidence="9">Flavodoxin</fullName>
    </submittedName>
</protein>
<feature type="domain" description="Flavodoxin-like" evidence="8">
    <location>
        <begin position="3"/>
        <end position="143"/>
    </location>
</feature>
<dbReference type="Gene3D" id="3.40.50.360">
    <property type="match status" value="1"/>
</dbReference>
<dbReference type="PATRIC" id="fig|1600.4.peg.1257"/>
<dbReference type="PRINTS" id="PR00369">
    <property type="entry name" value="FLAVODOXIN"/>
</dbReference>
<evidence type="ECO:0000256" key="6">
    <source>
        <dbReference type="ARBA" id="ARBA00022643"/>
    </source>
</evidence>
<gene>
    <name evidence="9" type="ORF">LBAT_1233</name>
</gene>